<dbReference type="Gene3D" id="1.10.10.10">
    <property type="entry name" value="Winged helix-like DNA-binding domain superfamily/Winged helix DNA-binding domain"/>
    <property type="match status" value="1"/>
</dbReference>
<dbReference type="InterPro" id="IPR039425">
    <property type="entry name" value="RNA_pol_sigma-70-like"/>
</dbReference>
<dbReference type="InterPro" id="IPR014284">
    <property type="entry name" value="RNA_pol_sigma-70_dom"/>
</dbReference>
<dbReference type="InterPro" id="IPR036388">
    <property type="entry name" value="WH-like_DNA-bd_sf"/>
</dbReference>
<organism evidence="7 8">
    <name type="scientific">Butyricimonas paravirosa</name>
    <dbReference type="NCBI Taxonomy" id="1472417"/>
    <lineage>
        <taxon>Bacteria</taxon>
        <taxon>Pseudomonadati</taxon>
        <taxon>Bacteroidota</taxon>
        <taxon>Bacteroidia</taxon>
        <taxon>Bacteroidales</taxon>
        <taxon>Odoribacteraceae</taxon>
        <taxon>Butyricimonas</taxon>
    </lineage>
</organism>
<keyword evidence="8" id="KW-1185">Reference proteome</keyword>
<evidence type="ECO:0000256" key="1">
    <source>
        <dbReference type="ARBA" id="ARBA00010641"/>
    </source>
</evidence>
<dbReference type="PANTHER" id="PTHR43133:SF46">
    <property type="entry name" value="RNA POLYMERASE SIGMA-70 FACTOR ECF SUBFAMILY"/>
    <property type="match status" value="1"/>
</dbReference>
<keyword evidence="2" id="KW-0805">Transcription regulation</keyword>
<dbReference type="SUPFAM" id="SSF88659">
    <property type="entry name" value="Sigma3 and sigma4 domains of RNA polymerase sigma factors"/>
    <property type="match status" value="1"/>
</dbReference>
<accession>A0ABZ0FY57</accession>
<dbReference type="InterPro" id="IPR007627">
    <property type="entry name" value="RNA_pol_sigma70_r2"/>
</dbReference>
<keyword evidence="3" id="KW-0731">Sigma factor</keyword>
<dbReference type="InterPro" id="IPR013325">
    <property type="entry name" value="RNA_pol_sigma_r2"/>
</dbReference>
<dbReference type="InterPro" id="IPR013324">
    <property type="entry name" value="RNA_pol_sigma_r3/r4-like"/>
</dbReference>
<dbReference type="PANTHER" id="PTHR43133">
    <property type="entry name" value="RNA POLYMERASE ECF-TYPE SIGMA FACTO"/>
    <property type="match status" value="1"/>
</dbReference>
<feature type="domain" description="RNA polymerase sigma factor 70 region 4 type 2" evidence="6">
    <location>
        <begin position="131"/>
        <end position="183"/>
    </location>
</feature>
<dbReference type="Gene3D" id="1.10.1740.10">
    <property type="match status" value="1"/>
</dbReference>
<dbReference type="CDD" id="cd06171">
    <property type="entry name" value="Sigma70_r4"/>
    <property type="match status" value="1"/>
</dbReference>
<dbReference type="Pfam" id="PF08281">
    <property type="entry name" value="Sigma70_r4_2"/>
    <property type="match status" value="1"/>
</dbReference>
<gene>
    <name evidence="7" type="ORF">F1644_12975</name>
</gene>
<evidence type="ECO:0000256" key="4">
    <source>
        <dbReference type="ARBA" id="ARBA00023163"/>
    </source>
</evidence>
<sequence>MMFLLKYFEPLFFCVFLSLAEVINVYNVMEQGKFDVLFNQYYERLVLFAESYVGDLETAEDMVQDVFLSLLSRSDFNEVEYSRSYLYSCVRNGCVDYLRKLKVIDPLDIKLFDAVYYAGDFNLLEQEELIRKVEEEIEKLPEQRREILKMSVYKGMSYPSIAEVTGLSVNTIKTHMKKAYQDLRERLYMQHLNLLLPLILLEIRNKHSL</sequence>
<evidence type="ECO:0000256" key="3">
    <source>
        <dbReference type="ARBA" id="ARBA00023082"/>
    </source>
</evidence>
<dbReference type="Proteomes" id="UP001302374">
    <property type="component" value="Chromosome"/>
</dbReference>
<dbReference type="InterPro" id="IPR014327">
    <property type="entry name" value="RNA_pol_sigma70_bacteroid"/>
</dbReference>
<comment type="similarity">
    <text evidence="1">Belongs to the sigma-70 factor family. ECF subfamily.</text>
</comment>
<evidence type="ECO:0000256" key="2">
    <source>
        <dbReference type="ARBA" id="ARBA00023015"/>
    </source>
</evidence>
<feature type="domain" description="RNA polymerase sigma-70 region 2" evidence="5">
    <location>
        <begin position="37"/>
        <end position="101"/>
    </location>
</feature>
<evidence type="ECO:0000313" key="8">
    <source>
        <dbReference type="Proteomes" id="UP001302374"/>
    </source>
</evidence>
<proteinExistence type="inferred from homology"/>
<evidence type="ECO:0000259" key="5">
    <source>
        <dbReference type="Pfam" id="PF04542"/>
    </source>
</evidence>
<evidence type="ECO:0000313" key="7">
    <source>
        <dbReference type="EMBL" id="WOF13116.1"/>
    </source>
</evidence>
<dbReference type="EMBL" id="CP043839">
    <property type="protein sequence ID" value="WOF13116.1"/>
    <property type="molecule type" value="Genomic_DNA"/>
</dbReference>
<keyword evidence="4" id="KW-0804">Transcription</keyword>
<reference evidence="7 8" key="1">
    <citation type="submission" date="2019-09" db="EMBL/GenBank/DDBJ databases">
        <title>Butyricimonas paravirosa DSM 105722 (=214-4 = JCM 18677 = CCUG 65563).</title>
        <authorList>
            <person name="Le Roy T."/>
            <person name="Cani P.D."/>
        </authorList>
    </citation>
    <scope>NUCLEOTIDE SEQUENCE [LARGE SCALE GENOMIC DNA]</scope>
    <source>
        <strain evidence="7 8">DSM 105722</strain>
    </source>
</reference>
<dbReference type="SUPFAM" id="SSF88946">
    <property type="entry name" value="Sigma2 domain of RNA polymerase sigma factors"/>
    <property type="match status" value="1"/>
</dbReference>
<dbReference type="NCBIfam" id="TIGR02985">
    <property type="entry name" value="Sig70_bacteroi1"/>
    <property type="match status" value="1"/>
</dbReference>
<dbReference type="NCBIfam" id="TIGR02937">
    <property type="entry name" value="sigma70-ECF"/>
    <property type="match status" value="1"/>
</dbReference>
<evidence type="ECO:0000259" key="6">
    <source>
        <dbReference type="Pfam" id="PF08281"/>
    </source>
</evidence>
<dbReference type="InterPro" id="IPR013249">
    <property type="entry name" value="RNA_pol_sigma70_r4_t2"/>
</dbReference>
<name>A0ABZ0FY57_9BACT</name>
<protein>
    <submittedName>
        <fullName evidence="7">RNA polymerase sigma-70 factor</fullName>
    </submittedName>
</protein>
<dbReference type="Pfam" id="PF04542">
    <property type="entry name" value="Sigma70_r2"/>
    <property type="match status" value="1"/>
</dbReference>